<evidence type="ECO:0000313" key="2">
    <source>
        <dbReference type="EMBL" id="SJZ68940.1"/>
    </source>
</evidence>
<dbReference type="Proteomes" id="UP000243297">
    <property type="component" value="Unassembled WGS sequence"/>
</dbReference>
<organism evidence="2 3">
    <name type="scientific">Anaerorhabdus furcosa</name>
    <dbReference type="NCBI Taxonomy" id="118967"/>
    <lineage>
        <taxon>Bacteria</taxon>
        <taxon>Bacillati</taxon>
        <taxon>Bacillota</taxon>
        <taxon>Erysipelotrichia</taxon>
        <taxon>Erysipelotrichales</taxon>
        <taxon>Erysipelotrichaceae</taxon>
        <taxon>Anaerorhabdus</taxon>
    </lineage>
</organism>
<dbReference type="PROSITE" id="PS50965">
    <property type="entry name" value="NERD"/>
    <property type="match status" value="1"/>
</dbReference>
<evidence type="ECO:0000259" key="1">
    <source>
        <dbReference type="PROSITE" id="PS50965"/>
    </source>
</evidence>
<feature type="domain" description="NERD" evidence="1">
    <location>
        <begin position="47"/>
        <end position="162"/>
    </location>
</feature>
<evidence type="ECO:0000313" key="3">
    <source>
        <dbReference type="Proteomes" id="UP000243297"/>
    </source>
</evidence>
<proteinExistence type="predicted"/>
<dbReference type="AlphaFoldDB" id="A0A1T4MPA3"/>
<dbReference type="OrthoDB" id="1646090at2"/>
<gene>
    <name evidence="2" type="ORF">SAMN02745191_1343</name>
</gene>
<dbReference type="InterPro" id="IPR011528">
    <property type="entry name" value="NERD"/>
</dbReference>
<name>A0A1T4MPA3_9FIRM</name>
<keyword evidence="3" id="KW-1185">Reference proteome</keyword>
<accession>A0A1T4MPA3</accession>
<protein>
    <recommendedName>
        <fullName evidence="1">NERD domain-containing protein</fullName>
    </recommendedName>
</protein>
<dbReference type="STRING" id="118967.SAMN02745191_1343"/>
<sequence length="203" mass="23774">MDWMLFTGFCVVLFSIFLYKSIAVYKIYNNTFYEDLYSNFVEFYIKFKYKKNLSQSSWIKQEIGTHRILFNSYLNEDKKIQYQFVTIFSKYGIHIFNINNIHGAVSGLSSDAYWKNDKSTTSTRFLNPTKACESHKKYIHDLTKSSTPISITILFSNDTDISKIKSSYTTNVFKNFIDCIKNDTASIPEETIILEFNKCIGRK</sequence>
<reference evidence="3" key="1">
    <citation type="submission" date="2017-02" db="EMBL/GenBank/DDBJ databases">
        <authorList>
            <person name="Varghese N."/>
            <person name="Submissions S."/>
        </authorList>
    </citation>
    <scope>NUCLEOTIDE SEQUENCE [LARGE SCALE GENOMIC DNA]</scope>
    <source>
        <strain evidence="3">ATCC 25662</strain>
    </source>
</reference>
<dbReference type="EMBL" id="FUWY01000003">
    <property type="protein sequence ID" value="SJZ68940.1"/>
    <property type="molecule type" value="Genomic_DNA"/>
</dbReference>
<dbReference type="RefSeq" id="WP_078711748.1">
    <property type="nucleotide sequence ID" value="NZ_FUWY01000003.1"/>
</dbReference>